<accession>A0ACA9SW19</accession>
<name>A0ACA9SW19_9GLOM</name>
<feature type="non-terminal residue" evidence="1">
    <location>
        <position position="49"/>
    </location>
</feature>
<comment type="caution">
    <text evidence="1">The sequence shown here is derived from an EMBL/GenBank/DDBJ whole genome shotgun (WGS) entry which is preliminary data.</text>
</comment>
<keyword evidence="2" id="KW-1185">Reference proteome</keyword>
<feature type="non-terminal residue" evidence="1">
    <location>
        <position position="1"/>
    </location>
</feature>
<reference evidence="1" key="1">
    <citation type="submission" date="2021-06" db="EMBL/GenBank/DDBJ databases">
        <authorList>
            <person name="Kallberg Y."/>
            <person name="Tangrot J."/>
            <person name="Rosling A."/>
        </authorList>
    </citation>
    <scope>NUCLEOTIDE SEQUENCE</scope>
    <source>
        <strain evidence="1">MA461A</strain>
    </source>
</reference>
<gene>
    <name evidence="1" type="ORF">RPERSI_LOCUS34662</name>
</gene>
<organism evidence="1 2">
    <name type="scientific">Racocetra persica</name>
    <dbReference type="NCBI Taxonomy" id="160502"/>
    <lineage>
        <taxon>Eukaryota</taxon>
        <taxon>Fungi</taxon>
        <taxon>Fungi incertae sedis</taxon>
        <taxon>Mucoromycota</taxon>
        <taxon>Glomeromycotina</taxon>
        <taxon>Glomeromycetes</taxon>
        <taxon>Diversisporales</taxon>
        <taxon>Gigasporaceae</taxon>
        <taxon>Racocetra</taxon>
    </lineage>
</organism>
<sequence length="49" mass="5823">KDLKLYNHHEAQIEMLSTLSQKIFQELLNDNLVMRRLQLPLSSDNENIK</sequence>
<dbReference type="Proteomes" id="UP000789920">
    <property type="component" value="Unassembled WGS sequence"/>
</dbReference>
<dbReference type="EMBL" id="CAJVQC010156228">
    <property type="protein sequence ID" value="CAG8847491.1"/>
    <property type="molecule type" value="Genomic_DNA"/>
</dbReference>
<proteinExistence type="predicted"/>
<evidence type="ECO:0000313" key="1">
    <source>
        <dbReference type="EMBL" id="CAG8847491.1"/>
    </source>
</evidence>
<evidence type="ECO:0000313" key="2">
    <source>
        <dbReference type="Proteomes" id="UP000789920"/>
    </source>
</evidence>
<protein>
    <submittedName>
        <fullName evidence="1">20774_t:CDS:1</fullName>
    </submittedName>
</protein>